<protein>
    <recommendedName>
        <fullName evidence="7">Flagellar biosynthesis protein FlhA</fullName>
    </recommendedName>
</protein>
<reference evidence="9 10" key="1">
    <citation type="submission" date="2017-03" db="EMBL/GenBank/DDBJ databases">
        <title>Whole genome sequences of fourteen strains of Bradyrhizobium canariense and one strain of Bradyrhizobium japonicum isolated from Lupinus (Papilionoideae: Genisteae) species in Algeria.</title>
        <authorList>
            <person name="Crovadore J."/>
            <person name="Chekireb D."/>
            <person name="Brachmann A."/>
            <person name="Chablais R."/>
            <person name="Cochard B."/>
            <person name="Lefort F."/>
        </authorList>
    </citation>
    <scope>NUCLEOTIDE SEQUENCE [LARGE SCALE GENOMIC DNA]</scope>
    <source>
        <strain evidence="9 10">UBMA195</strain>
    </source>
</reference>
<gene>
    <name evidence="7" type="primary">flhA</name>
    <name evidence="9" type="ORF">BSZ18_04920</name>
</gene>
<keyword evidence="6 7" id="KW-0472">Membrane</keyword>
<dbReference type="EMBL" id="NAFI01000145">
    <property type="protein sequence ID" value="OSJ17067.1"/>
    <property type="molecule type" value="Genomic_DNA"/>
</dbReference>
<feature type="transmembrane region" description="Helical" evidence="7">
    <location>
        <begin position="161"/>
        <end position="184"/>
    </location>
</feature>
<evidence type="ECO:0000256" key="6">
    <source>
        <dbReference type="ARBA" id="ARBA00023136"/>
    </source>
</evidence>
<keyword evidence="9" id="KW-0282">Flagellum</keyword>
<feature type="transmembrane region" description="Helical" evidence="7">
    <location>
        <begin position="329"/>
        <end position="349"/>
    </location>
</feature>
<evidence type="ECO:0000256" key="8">
    <source>
        <dbReference type="SAM" id="MobiDB-lite"/>
    </source>
</evidence>
<evidence type="ECO:0000313" key="10">
    <source>
        <dbReference type="Proteomes" id="UP000193553"/>
    </source>
</evidence>
<comment type="subcellular location">
    <subcellularLocation>
        <location evidence="1 7">Cell membrane</location>
        <topology evidence="1 7">Multi-pass membrane protein</topology>
    </subcellularLocation>
</comment>
<dbReference type="InterPro" id="IPR006301">
    <property type="entry name" value="FlhA"/>
</dbReference>
<sequence>MDASAVPHFRNGGPSAAAQTFGARGRQSRGGAATMVDVTAGQGVGSTNAGFPTLAEVGNILKRGDIALALGVLTILVVLILPLPAIVLDLFLAISITLSILILMTSLFIQAPLEFSAFPTVLLISTMLRLSLNMASTRLILSHGHEGTDAAGHVIEAFGSFVMGGNFVIGIIVFAILIIVNFVVITKGSGRIAEVAARFHLDAMPGKQMAIDADLSAGLIDETVAKQRRKDLEDESGFFGAMDGASKFVRGDAIAGLLIVFINVVGGMIIGVAQQGLSFADAGRSYTLLTVGDGLVTQVPALIVSTAAGLLVSKAGVSGAADKALMKQFSGYPQALAMSAAVMLVLAALPGIPTLPFLALGSGAGALAWHARNRNRATARAEEVAKTAPAPGTPGAAGSAAAEEPISAALKIDDLKIELGYALLPLVNGPDGTDRLTEQIKALRRSLAIEMGFVMPAVRILDNVQLEANTYIIKIKEVDAGTGKIWPNQFMVMDPGGSQVQVPGIHTTEPTFGLPATWVDASLKEEASLKGYTVVDAATVLSTHLTELLKANMSDLLSYGEVQKLLKELPKEQGELVKDIVPGQVTVSGIQRVLQLLLAERISIRDLSTILEGIADSLAFSRNPATMVEHVRARLARQICAQNTSYSGYLPLIALSARWEQAFAESIIGQGEERSLAMQPSKLSEFMTGVRDAFERAAREGEAPVLVTSAAIRPFVRSLVERFRAQTTVLSQAEIHPRARLKTVGSI</sequence>
<evidence type="ECO:0000256" key="4">
    <source>
        <dbReference type="ARBA" id="ARBA00022692"/>
    </source>
</evidence>
<feature type="transmembrane region" description="Helical" evidence="7">
    <location>
        <begin position="90"/>
        <end position="109"/>
    </location>
</feature>
<dbReference type="AlphaFoldDB" id="A0A1X3HD48"/>
<keyword evidence="7" id="KW-0653">Protein transport</keyword>
<keyword evidence="9" id="KW-0966">Cell projection</keyword>
<name>A0A1X3HD48_9BRAD</name>
<dbReference type="OrthoDB" id="9759185at2"/>
<keyword evidence="3 7" id="KW-1003">Cell membrane</keyword>
<keyword evidence="7" id="KW-1005">Bacterial flagellum biogenesis</keyword>
<keyword evidence="7" id="KW-0813">Transport</keyword>
<dbReference type="Gene3D" id="3.40.30.60">
    <property type="entry name" value="FHIPEP family, domain 1"/>
    <property type="match status" value="1"/>
</dbReference>
<dbReference type="InterPro" id="IPR042194">
    <property type="entry name" value="FHIPEP_1"/>
</dbReference>
<keyword evidence="7" id="KW-1006">Bacterial flagellum protein export</keyword>
<dbReference type="PANTHER" id="PTHR30161:SF1">
    <property type="entry name" value="FLAGELLAR BIOSYNTHESIS PROTEIN FLHA-RELATED"/>
    <property type="match status" value="1"/>
</dbReference>
<accession>A0A1X3HD48</accession>
<keyword evidence="5 7" id="KW-1133">Transmembrane helix</keyword>
<comment type="caution">
    <text evidence="7">Lacks conserved residue(s) required for the propagation of feature annotation.</text>
</comment>
<dbReference type="Proteomes" id="UP000193553">
    <property type="component" value="Unassembled WGS sequence"/>
</dbReference>
<evidence type="ECO:0000256" key="3">
    <source>
        <dbReference type="ARBA" id="ARBA00022475"/>
    </source>
</evidence>
<dbReference type="Pfam" id="PF00771">
    <property type="entry name" value="FHIPEP"/>
    <property type="match status" value="1"/>
</dbReference>
<feature type="transmembrane region" description="Helical" evidence="7">
    <location>
        <begin position="254"/>
        <end position="275"/>
    </location>
</feature>
<evidence type="ECO:0000256" key="2">
    <source>
        <dbReference type="ARBA" id="ARBA00008835"/>
    </source>
</evidence>
<feature type="region of interest" description="Disordered" evidence="8">
    <location>
        <begin position="1"/>
        <end position="22"/>
    </location>
</feature>
<dbReference type="InterPro" id="IPR001712">
    <property type="entry name" value="T3SS_FHIPEP"/>
</dbReference>
<evidence type="ECO:0000256" key="5">
    <source>
        <dbReference type="ARBA" id="ARBA00022989"/>
    </source>
</evidence>
<dbReference type="GO" id="GO:0005886">
    <property type="term" value="C:plasma membrane"/>
    <property type="evidence" value="ECO:0007669"/>
    <property type="project" value="UniProtKB-SubCell"/>
</dbReference>
<dbReference type="InterPro" id="IPR042193">
    <property type="entry name" value="FHIPEP_3"/>
</dbReference>
<evidence type="ECO:0000313" key="9">
    <source>
        <dbReference type="EMBL" id="OSJ17067.1"/>
    </source>
</evidence>
<dbReference type="Gene3D" id="1.10.8.540">
    <property type="entry name" value="FHIPEP family, domain 3"/>
    <property type="match status" value="1"/>
</dbReference>
<evidence type="ECO:0000256" key="1">
    <source>
        <dbReference type="ARBA" id="ARBA00004651"/>
    </source>
</evidence>
<feature type="transmembrane region" description="Helical" evidence="7">
    <location>
        <begin position="66"/>
        <end position="84"/>
    </location>
</feature>
<dbReference type="NCBIfam" id="TIGR01398">
    <property type="entry name" value="FlhA"/>
    <property type="match status" value="1"/>
</dbReference>
<organism evidence="9 10">
    <name type="scientific">Bradyrhizobium canariense</name>
    <dbReference type="NCBI Taxonomy" id="255045"/>
    <lineage>
        <taxon>Bacteria</taxon>
        <taxon>Pseudomonadati</taxon>
        <taxon>Pseudomonadota</taxon>
        <taxon>Alphaproteobacteria</taxon>
        <taxon>Hyphomicrobiales</taxon>
        <taxon>Nitrobacteraceae</taxon>
        <taxon>Bradyrhizobium</taxon>
    </lineage>
</organism>
<dbReference type="PANTHER" id="PTHR30161">
    <property type="entry name" value="FLAGELLAR EXPORT PROTEIN, MEMBRANE FLHA SUBUNIT-RELATED"/>
    <property type="match status" value="1"/>
</dbReference>
<keyword evidence="4 7" id="KW-0812">Transmembrane</keyword>
<comment type="similarity">
    <text evidence="2 7">Belongs to the FHIPEP (flagella/HR/invasion proteins export pore) family.</text>
</comment>
<proteinExistence type="inferred from homology"/>
<comment type="function">
    <text evidence="7">Required for formation of the rod structure of the flagellar apparatus. Together with FliI and FliH, may constitute the export apparatus of flagellin.</text>
</comment>
<dbReference type="InterPro" id="IPR042196">
    <property type="entry name" value="FHIPEP_4"/>
</dbReference>
<dbReference type="GO" id="GO:0009306">
    <property type="term" value="P:protein secretion"/>
    <property type="evidence" value="ECO:0007669"/>
    <property type="project" value="InterPro"/>
</dbReference>
<dbReference type="GO" id="GO:0044780">
    <property type="term" value="P:bacterial-type flagellum assembly"/>
    <property type="evidence" value="ECO:0007669"/>
    <property type="project" value="InterPro"/>
</dbReference>
<feature type="transmembrane region" description="Helical" evidence="7">
    <location>
        <begin position="295"/>
        <end position="317"/>
    </location>
</feature>
<evidence type="ECO:0000256" key="7">
    <source>
        <dbReference type="RuleBase" id="RU364093"/>
    </source>
</evidence>
<keyword evidence="9" id="KW-0969">Cilium</keyword>
<dbReference type="Gene3D" id="3.40.50.12790">
    <property type="entry name" value="FHIPEP family, domain 4"/>
    <property type="match status" value="1"/>
</dbReference>
<dbReference type="STRING" id="255045.SAMN05444158_4053"/>
<dbReference type="PIRSF" id="PIRSF005419">
    <property type="entry name" value="FlhA"/>
    <property type="match status" value="1"/>
</dbReference>
<comment type="caution">
    <text evidence="9">The sequence shown here is derived from an EMBL/GenBank/DDBJ whole genome shotgun (WGS) entry which is preliminary data.</text>
</comment>
<dbReference type="PRINTS" id="PR00949">
    <property type="entry name" value="TYPE3IMAPROT"/>
</dbReference>